<feature type="non-terminal residue" evidence="1">
    <location>
        <position position="147"/>
    </location>
</feature>
<reference evidence="1" key="1">
    <citation type="submission" date="2020-11" db="EMBL/GenBank/DDBJ databases">
        <authorList>
            <person name="Whitehead M."/>
        </authorList>
    </citation>
    <scope>NUCLEOTIDE SEQUENCE</scope>
    <source>
        <strain evidence="1">EGII</strain>
    </source>
</reference>
<accession>A0A811UW56</accession>
<evidence type="ECO:0000313" key="2">
    <source>
        <dbReference type="Proteomes" id="UP000606786"/>
    </source>
</evidence>
<dbReference type="EMBL" id="CAJHJT010000034">
    <property type="protein sequence ID" value="CAD7003170.1"/>
    <property type="molecule type" value="Genomic_DNA"/>
</dbReference>
<comment type="caution">
    <text evidence="1">The sequence shown here is derived from an EMBL/GenBank/DDBJ whole genome shotgun (WGS) entry which is preliminary data.</text>
</comment>
<proteinExistence type="predicted"/>
<dbReference type="Proteomes" id="UP000606786">
    <property type="component" value="Unassembled WGS sequence"/>
</dbReference>
<protein>
    <submittedName>
        <fullName evidence="1">(Mediterranean fruit fly) hypothetical protein</fullName>
    </submittedName>
</protein>
<dbReference type="AlphaFoldDB" id="A0A811UW56"/>
<name>A0A811UW56_CERCA</name>
<sequence length="147" mass="17012">AAKDKIYTYNGAARKQQRSTYVGYKRTFVHIPAPCVKWKHSMEAWTQSDSVMNLLRRVHLRVVIAIVKPRAYNMLVAEHELIKCCFTEELSNGYSSKFSLHSHKERKIARTHLDGTSKWSNSSGRTRIQLQSHTTTLVSEIRSQKTY</sequence>
<keyword evidence="2" id="KW-1185">Reference proteome</keyword>
<evidence type="ECO:0000313" key="1">
    <source>
        <dbReference type="EMBL" id="CAD7003170.1"/>
    </source>
</evidence>
<gene>
    <name evidence="1" type="ORF">CCAP1982_LOCUS11632</name>
</gene>
<organism evidence="1 2">
    <name type="scientific">Ceratitis capitata</name>
    <name type="common">Mediterranean fruit fly</name>
    <name type="synonym">Tephritis capitata</name>
    <dbReference type="NCBI Taxonomy" id="7213"/>
    <lineage>
        <taxon>Eukaryota</taxon>
        <taxon>Metazoa</taxon>
        <taxon>Ecdysozoa</taxon>
        <taxon>Arthropoda</taxon>
        <taxon>Hexapoda</taxon>
        <taxon>Insecta</taxon>
        <taxon>Pterygota</taxon>
        <taxon>Neoptera</taxon>
        <taxon>Endopterygota</taxon>
        <taxon>Diptera</taxon>
        <taxon>Brachycera</taxon>
        <taxon>Muscomorpha</taxon>
        <taxon>Tephritoidea</taxon>
        <taxon>Tephritidae</taxon>
        <taxon>Ceratitis</taxon>
        <taxon>Ceratitis</taxon>
    </lineage>
</organism>